<dbReference type="CDD" id="cd07138">
    <property type="entry name" value="ALDH_CddD_SSP0762"/>
    <property type="match status" value="1"/>
</dbReference>
<name>A0A1G8BYH2_9BURK</name>
<dbReference type="FunFam" id="3.40.605.10:FF:000026">
    <property type="entry name" value="Aldehyde dehydrogenase, putative"/>
    <property type="match status" value="1"/>
</dbReference>
<dbReference type="InterPro" id="IPR016162">
    <property type="entry name" value="Ald_DH_N"/>
</dbReference>
<comment type="similarity">
    <text evidence="1 4">Belongs to the aldehyde dehydrogenase family.</text>
</comment>
<dbReference type="RefSeq" id="WP_090686481.1">
    <property type="nucleotide sequence ID" value="NZ_CADERL010000004.1"/>
</dbReference>
<dbReference type="Pfam" id="PF00171">
    <property type="entry name" value="Aldedh"/>
    <property type="match status" value="1"/>
</dbReference>
<evidence type="ECO:0000313" key="7">
    <source>
        <dbReference type="Proteomes" id="UP000199706"/>
    </source>
</evidence>
<keyword evidence="2 4" id="KW-0560">Oxidoreductase</keyword>
<dbReference type="InterPro" id="IPR015590">
    <property type="entry name" value="Aldehyde_DH_dom"/>
</dbReference>
<organism evidence="6 7">
    <name type="scientific">Paraburkholderia phenazinium</name>
    <dbReference type="NCBI Taxonomy" id="60549"/>
    <lineage>
        <taxon>Bacteria</taxon>
        <taxon>Pseudomonadati</taxon>
        <taxon>Pseudomonadota</taxon>
        <taxon>Betaproteobacteria</taxon>
        <taxon>Burkholderiales</taxon>
        <taxon>Burkholderiaceae</taxon>
        <taxon>Paraburkholderia</taxon>
    </lineage>
</organism>
<dbReference type="Gene3D" id="3.40.309.10">
    <property type="entry name" value="Aldehyde Dehydrogenase, Chain A, domain 2"/>
    <property type="match status" value="1"/>
</dbReference>
<evidence type="ECO:0000259" key="5">
    <source>
        <dbReference type="Pfam" id="PF00171"/>
    </source>
</evidence>
<accession>A0A1G8BYH2</accession>
<dbReference type="EMBL" id="FNCJ01000009">
    <property type="protein sequence ID" value="SDH38119.1"/>
    <property type="molecule type" value="Genomic_DNA"/>
</dbReference>
<dbReference type="GO" id="GO:0016620">
    <property type="term" value="F:oxidoreductase activity, acting on the aldehyde or oxo group of donors, NAD or NADP as acceptor"/>
    <property type="evidence" value="ECO:0007669"/>
    <property type="project" value="InterPro"/>
</dbReference>
<reference evidence="6 7" key="1">
    <citation type="submission" date="2016-10" db="EMBL/GenBank/DDBJ databases">
        <authorList>
            <person name="de Groot N.N."/>
        </authorList>
    </citation>
    <scope>NUCLEOTIDE SEQUENCE [LARGE SCALE GENOMIC DNA]</scope>
    <source>
        <strain evidence="6 7">LMG 2247</strain>
    </source>
</reference>
<dbReference type="PANTHER" id="PTHR42804:SF1">
    <property type="entry name" value="ALDEHYDE DEHYDROGENASE-RELATED"/>
    <property type="match status" value="1"/>
</dbReference>
<gene>
    <name evidence="6" type="ORF">SAMN05216466_109200</name>
</gene>
<evidence type="ECO:0000256" key="4">
    <source>
        <dbReference type="RuleBase" id="RU003345"/>
    </source>
</evidence>
<dbReference type="PANTHER" id="PTHR42804">
    <property type="entry name" value="ALDEHYDE DEHYDROGENASE"/>
    <property type="match status" value="1"/>
</dbReference>
<dbReference type="PROSITE" id="PS00687">
    <property type="entry name" value="ALDEHYDE_DEHYDR_GLU"/>
    <property type="match status" value="1"/>
</dbReference>
<dbReference type="FunFam" id="3.40.605.10:FF:000007">
    <property type="entry name" value="NAD/NADP-dependent betaine aldehyde dehydrogenase"/>
    <property type="match status" value="1"/>
</dbReference>
<dbReference type="Proteomes" id="UP000199706">
    <property type="component" value="Unassembled WGS sequence"/>
</dbReference>
<proteinExistence type="inferred from homology"/>
<feature type="domain" description="Aldehyde dehydrogenase" evidence="5">
    <location>
        <begin position="13"/>
        <end position="469"/>
    </location>
</feature>
<protein>
    <submittedName>
        <fullName evidence="6">Betaine-aldehyde dehydrogenase</fullName>
    </submittedName>
</protein>
<dbReference type="InterPro" id="IPR016163">
    <property type="entry name" value="Ald_DH_C"/>
</dbReference>
<evidence type="ECO:0000313" key="6">
    <source>
        <dbReference type="EMBL" id="SDH38119.1"/>
    </source>
</evidence>
<dbReference type="Gene3D" id="3.40.605.10">
    <property type="entry name" value="Aldehyde Dehydrogenase, Chain A, domain 1"/>
    <property type="match status" value="1"/>
</dbReference>
<evidence type="ECO:0000256" key="3">
    <source>
        <dbReference type="PROSITE-ProRule" id="PRU10007"/>
    </source>
</evidence>
<evidence type="ECO:0000256" key="2">
    <source>
        <dbReference type="ARBA" id="ARBA00023002"/>
    </source>
</evidence>
<dbReference type="FunFam" id="3.40.309.10:FF:000012">
    <property type="entry name" value="Betaine aldehyde dehydrogenase"/>
    <property type="match status" value="1"/>
</dbReference>
<dbReference type="OrthoDB" id="6187633at2"/>
<dbReference type="InterPro" id="IPR029510">
    <property type="entry name" value="Ald_DH_CS_GLU"/>
</dbReference>
<dbReference type="InterPro" id="IPR016161">
    <property type="entry name" value="Ald_DH/histidinol_DH"/>
</dbReference>
<feature type="active site" evidence="3">
    <location>
        <position position="245"/>
    </location>
</feature>
<sequence>MKIYEHLYIDGQWIKPAGTGTIDVIDSGTEEIMGRIPEGIEADAEVAINAARVAFDAWAATPAQERSVFLQKITANLKARTDELAGLISGEVGMPLKLARAIQVGGPVYNWGAYARLANEFQFEERVGNSLVVREPVGVVAAITPWNYPLNQVTLKVAAALAAGCTVVLKPSEVAPLNAFVLAEAIHEAGLPPGVFNLVSGYGPVVGEVLASHPSVDMVSFTGSTRAGKRVAELAAASVKRVALELGGKSAAVLLDDADFAAAVKGTVSACFLNAGQTCSAHTRMLVPEARYEEARTLAKQAAESFVAGDPRSETTRLGPLASAVQQARVQQYIARGIEEGAELVTGGTGLPEGVSKGFFVKPTVFGRVHPKATIAQEEIFGPVLSILTYKDEEEAIRIANDSPYGLGGAVWSASDERAAKVARRIRTGQVDINGGAWNMAAPFGGFKQSGHGRENGKYGLEEYLEYKSMQFKVDKPA</sequence>
<evidence type="ECO:0000256" key="1">
    <source>
        <dbReference type="ARBA" id="ARBA00009986"/>
    </source>
</evidence>
<dbReference type="AlphaFoldDB" id="A0A1G8BYH2"/>
<dbReference type="SUPFAM" id="SSF53720">
    <property type="entry name" value="ALDH-like"/>
    <property type="match status" value="1"/>
</dbReference>